<reference evidence="1 2" key="1">
    <citation type="submission" date="2017-03" db="EMBL/GenBank/DDBJ databases">
        <title>Genome of the blue death feigning beetle - Asbolus verrucosus.</title>
        <authorList>
            <person name="Rider S.D."/>
        </authorList>
    </citation>
    <scope>NUCLEOTIDE SEQUENCE [LARGE SCALE GENOMIC DNA]</scope>
    <source>
        <strain evidence="1">Butters</strain>
        <tissue evidence="1">Head and leg muscle</tissue>
    </source>
</reference>
<protein>
    <submittedName>
        <fullName evidence="1">Uncharacterized protein</fullName>
    </submittedName>
</protein>
<dbReference type="STRING" id="1661398.A0A482VPB1"/>
<dbReference type="Proteomes" id="UP000292052">
    <property type="component" value="Unassembled WGS sequence"/>
</dbReference>
<dbReference type="Gene3D" id="2.60.40.1170">
    <property type="entry name" value="Mu homology domain, subdomain B"/>
    <property type="match status" value="1"/>
</dbReference>
<gene>
    <name evidence="1" type="ORF">BDFB_005032</name>
</gene>
<dbReference type="OrthoDB" id="10259133at2759"/>
<organism evidence="1 2">
    <name type="scientific">Asbolus verrucosus</name>
    <name type="common">Desert ironclad beetle</name>
    <dbReference type="NCBI Taxonomy" id="1661398"/>
    <lineage>
        <taxon>Eukaryota</taxon>
        <taxon>Metazoa</taxon>
        <taxon>Ecdysozoa</taxon>
        <taxon>Arthropoda</taxon>
        <taxon>Hexapoda</taxon>
        <taxon>Insecta</taxon>
        <taxon>Pterygota</taxon>
        <taxon>Neoptera</taxon>
        <taxon>Endopterygota</taxon>
        <taxon>Coleoptera</taxon>
        <taxon>Polyphaga</taxon>
        <taxon>Cucujiformia</taxon>
        <taxon>Tenebrionidae</taxon>
        <taxon>Pimeliinae</taxon>
        <taxon>Asbolus</taxon>
    </lineage>
</organism>
<dbReference type="AlphaFoldDB" id="A0A482VPB1"/>
<sequence>MGLAKESISFEDVKFQQCMVTLNLYTDIRPLIFVKSRVIKNSYSRIEYRLKASAQFKTTSIASDVEVTTSVGGSESRSGKIGGLEN</sequence>
<dbReference type="EMBL" id="QDEB01079047">
    <property type="protein sequence ID" value="RZC34556.1"/>
    <property type="molecule type" value="Genomic_DNA"/>
</dbReference>
<comment type="caution">
    <text evidence="1">The sequence shown here is derived from an EMBL/GenBank/DDBJ whole genome shotgun (WGS) entry which is preliminary data.</text>
</comment>
<proteinExistence type="predicted"/>
<accession>A0A482VPB1</accession>
<keyword evidence="2" id="KW-1185">Reference proteome</keyword>
<evidence type="ECO:0000313" key="1">
    <source>
        <dbReference type="EMBL" id="RZC34556.1"/>
    </source>
</evidence>
<name>A0A482VPB1_ASBVE</name>
<evidence type="ECO:0000313" key="2">
    <source>
        <dbReference type="Proteomes" id="UP000292052"/>
    </source>
</evidence>